<dbReference type="Pfam" id="PF01569">
    <property type="entry name" value="PAP2"/>
    <property type="match status" value="1"/>
</dbReference>
<accession>A0AAP2RH98</accession>
<reference evidence="9 10" key="1">
    <citation type="submission" date="2021-11" db="EMBL/GenBank/DDBJ databases">
        <title>Lacrimispora sp. nov. NSJ-141 isolated from human feces.</title>
        <authorList>
            <person name="Abdugheni R."/>
        </authorList>
    </citation>
    <scope>NUCLEOTIDE SEQUENCE [LARGE SCALE GENOMIC DNA]</scope>
    <source>
        <strain evidence="9 10">NSJ-141</strain>
    </source>
</reference>
<dbReference type="Gene3D" id="1.20.144.10">
    <property type="entry name" value="Phosphatidic acid phosphatase type 2/haloperoxidase"/>
    <property type="match status" value="2"/>
</dbReference>
<evidence type="ECO:0000256" key="7">
    <source>
        <dbReference type="SAM" id="Phobius"/>
    </source>
</evidence>
<name>A0AAP2RH98_9FIRM</name>
<dbReference type="RefSeq" id="WP_231061326.1">
    <property type="nucleotide sequence ID" value="NZ_JAJNOR010000001.1"/>
</dbReference>
<evidence type="ECO:0000256" key="1">
    <source>
        <dbReference type="ARBA" id="ARBA00004651"/>
    </source>
</evidence>
<feature type="transmembrane region" description="Helical" evidence="7">
    <location>
        <begin position="30"/>
        <end position="51"/>
    </location>
</feature>
<dbReference type="GO" id="GO:0016787">
    <property type="term" value="F:hydrolase activity"/>
    <property type="evidence" value="ECO:0007669"/>
    <property type="project" value="UniProtKB-KW"/>
</dbReference>
<gene>
    <name evidence="9" type="ORF">LQE92_01945</name>
</gene>
<evidence type="ECO:0000256" key="5">
    <source>
        <dbReference type="ARBA" id="ARBA00022989"/>
    </source>
</evidence>
<dbReference type="PANTHER" id="PTHR14969">
    <property type="entry name" value="SPHINGOSINE-1-PHOSPHATE PHOSPHOHYDROLASE"/>
    <property type="match status" value="1"/>
</dbReference>
<dbReference type="SUPFAM" id="SSF48317">
    <property type="entry name" value="Acid phosphatase/Vanadium-dependent haloperoxidase"/>
    <property type="match status" value="1"/>
</dbReference>
<dbReference type="SMART" id="SM00014">
    <property type="entry name" value="acidPPc"/>
    <property type="match status" value="1"/>
</dbReference>
<keyword evidence="6 7" id="KW-0472">Membrane</keyword>
<dbReference type="InterPro" id="IPR036938">
    <property type="entry name" value="PAP2/HPO_sf"/>
</dbReference>
<dbReference type="GO" id="GO:0005886">
    <property type="term" value="C:plasma membrane"/>
    <property type="evidence" value="ECO:0007669"/>
    <property type="project" value="UniProtKB-SubCell"/>
</dbReference>
<keyword evidence="5 7" id="KW-1133">Transmembrane helix</keyword>
<keyword evidence="4" id="KW-0378">Hydrolase</keyword>
<evidence type="ECO:0000313" key="10">
    <source>
        <dbReference type="Proteomes" id="UP001299265"/>
    </source>
</evidence>
<evidence type="ECO:0000259" key="8">
    <source>
        <dbReference type="SMART" id="SM00014"/>
    </source>
</evidence>
<dbReference type="InterPro" id="IPR000326">
    <property type="entry name" value="PAP2/HPO"/>
</dbReference>
<keyword evidence="3 7" id="KW-0812">Transmembrane</keyword>
<feature type="transmembrane region" description="Helical" evidence="7">
    <location>
        <begin position="129"/>
        <end position="150"/>
    </location>
</feature>
<dbReference type="AlphaFoldDB" id="A0AAP2RH98"/>
<keyword evidence="2" id="KW-1003">Cell membrane</keyword>
<dbReference type="PANTHER" id="PTHR14969:SF62">
    <property type="entry name" value="DECAPRENYLPHOSPHORYL-5-PHOSPHORIBOSE PHOSPHATASE RV3807C-RELATED"/>
    <property type="match status" value="1"/>
</dbReference>
<feature type="transmembrane region" description="Helical" evidence="7">
    <location>
        <begin position="156"/>
        <end position="174"/>
    </location>
</feature>
<evidence type="ECO:0000256" key="2">
    <source>
        <dbReference type="ARBA" id="ARBA00022475"/>
    </source>
</evidence>
<organism evidence="9 10">
    <name type="scientific">Lientehia hominis</name>
    <dbReference type="NCBI Taxonomy" id="2897778"/>
    <lineage>
        <taxon>Bacteria</taxon>
        <taxon>Bacillati</taxon>
        <taxon>Bacillota</taxon>
        <taxon>Clostridia</taxon>
        <taxon>Lachnospirales</taxon>
        <taxon>Lachnospiraceae</taxon>
        <taxon>Lientehia</taxon>
    </lineage>
</organism>
<comment type="subcellular location">
    <subcellularLocation>
        <location evidence="1">Cell membrane</location>
        <topology evidence="1">Multi-pass membrane protein</topology>
    </subcellularLocation>
</comment>
<keyword evidence="10" id="KW-1185">Reference proteome</keyword>
<evidence type="ECO:0000313" key="9">
    <source>
        <dbReference type="EMBL" id="MCD2491389.1"/>
    </source>
</evidence>
<dbReference type="EMBL" id="JAJNOR010000001">
    <property type="protein sequence ID" value="MCD2491389.1"/>
    <property type="molecule type" value="Genomic_DNA"/>
</dbReference>
<dbReference type="Proteomes" id="UP001299265">
    <property type="component" value="Unassembled WGS sequence"/>
</dbReference>
<feature type="domain" description="Phosphatidic acid phosphatase type 2/haloperoxidase" evidence="8">
    <location>
        <begin position="57"/>
        <end position="171"/>
    </location>
</feature>
<proteinExistence type="predicted"/>
<feature type="transmembrane region" description="Helical" evidence="7">
    <location>
        <begin position="57"/>
        <end position="76"/>
    </location>
</feature>
<evidence type="ECO:0000256" key="3">
    <source>
        <dbReference type="ARBA" id="ARBA00022692"/>
    </source>
</evidence>
<evidence type="ECO:0000256" key="4">
    <source>
        <dbReference type="ARBA" id="ARBA00022801"/>
    </source>
</evidence>
<evidence type="ECO:0000256" key="6">
    <source>
        <dbReference type="ARBA" id="ARBA00023136"/>
    </source>
</evidence>
<comment type="caution">
    <text evidence="9">The sequence shown here is derived from an EMBL/GenBank/DDBJ whole genome shotgun (WGS) entry which is preliminary data.</text>
</comment>
<dbReference type="CDD" id="cd03392">
    <property type="entry name" value="PAP2_like_2"/>
    <property type="match status" value="1"/>
</dbReference>
<protein>
    <submittedName>
        <fullName evidence="9">Phosphatase PAP2 family protein</fullName>
    </submittedName>
</protein>
<sequence>MEWLGTLEHGILLFIQENLRAGWLNGFMKAVTSLGDVGWFFIVLGIALLLYPKTRKYGLFVLAALALDFVLLNLGLKNLVHRARPFNQYSDLIPLVAAPRDFSFPSGHSGCSFAAACVLCLTLPKGKKIWGYALLVLAFLIAFSRLYVGVHFPTDVLAGMLIGFLCALTVALLCRRQQRKMEEDNGKHL</sequence>